<feature type="compositionally biased region" description="Polar residues" evidence="1">
    <location>
        <begin position="345"/>
        <end position="372"/>
    </location>
</feature>
<feature type="transmembrane region" description="Helical" evidence="2">
    <location>
        <begin position="7"/>
        <end position="24"/>
    </location>
</feature>
<feature type="compositionally biased region" description="Low complexity" evidence="1">
    <location>
        <begin position="307"/>
        <end position="318"/>
    </location>
</feature>
<gene>
    <name evidence="4" type="ORF">HCG48_19090</name>
</gene>
<feature type="compositionally biased region" description="Polar residues" evidence="1">
    <location>
        <begin position="91"/>
        <end position="106"/>
    </location>
</feature>
<dbReference type="Proteomes" id="UP000500857">
    <property type="component" value="Chromosome"/>
</dbReference>
<dbReference type="AlphaFoldDB" id="A0A6H1U479"/>
<dbReference type="EMBL" id="CP051167">
    <property type="protein sequence ID" value="QIZ72429.1"/>
    <property type="molecule type" value="Genomic_DNA"/>
</dbReference>
<feature type="domain" description="DUF4340" evidence="3">
    <location>
        <begin position="200"/>
        <end position="300"/>
    </location>
</feature>
<proteinExistence type="predicted"/>
<evidence type="ECO:0000256" key="2">
    <source>
        <dbReference type="SAM" id="Phobius"/>
    </source>
</evidence>
<evidence type="ECO:0000259" key="3">
    <source>
        <dbReference type="Pfam" id="PF14238"/>
    </source>
</evidence>
<feature type="compositionally biased region" description="Low complexity" evidence="1">
    <location>
        <begin position="120"/>
        <end position="160"/>
    </location>
</feature>
<name>A0A6H1U479_9CYAN</name>
<keyword evidence="2" id="KW-1133">Transmembrane helix</keyword>
<feature type="compositionally biased region" description="Polar residues" evidence="1">
    <location>
        <begin position="380"/>
        <end position="389"/>
    </location>
</feature>
<keyword evidence="2" id="KW-0472">Membrane</keyword>
<keyword evidence="2" id="KW-0812">Transmembrane</keyword>
<dbReference type="RefSeq" id="WP_168570577.1">
    <property type="nucleotide sequence ID" value="NZ_CP051167.1"/>
</dbReference>
<protein>
    <submittedName>
        <fullName evidence="4">DUF4340 domain-containing protein</fullName>
    </submittedName>
</protein>
<feature type="region of interest" description="Disordered" evidence="1">
    <location>
        <begin position="90"/>
        <end position="195"/>
    </location>
</feature>
<feature type="compositionally biased region" description="Low complexity" evidence="1">
    <location>
        <begin position="328"/>
        <end position="338"/>
    </location>
</feature>
<evidence type="ECO:0000313" key="4">
    <source>
        <dbReference type="EMBL" id="QIZ72429.1"/>
    </source>
</evidence>
<dbReference type="KEGG" id="oxy:HCG48_19090"/>
<evidence type="ECO:0000313" key="5">
    <source>
        <dbReference type="Proteomes" id="UP000500857"/>
    </source>
</evidence>
<evidence type="ECO:0000256" key="1">
    <source>
        <dbReference type="SAM" id="MobiDB-lite"/>
    </source>
</evidence>
<dbReference type="Pfam" id="PF14238">
    <property type="entry name" value="DUF4340"/>
    <property type="match status" value="1"/>
</dbReference>
<accession>A0A6H1U479</accession>
<feature type="region of interest" description="Disordered" evidence="1">
    <location>
        <begin position="294"/>
        <end position="389"/>
    </location>
</feature>
<keyword evidence="5" id="KW-1185">Reference proteome</keyword>
<sequence>MKLKRSTLILVFMALGLIGGFLYYEKEIVPIREAKAEKQKQLFSFNEEQIESFTITTDRAVLHFERGTNSEEEQMLDRTPWLMTVVENKTETATQTPKAEVSSSSEKATDTEESTETAISENNPSPESESMETASETNSETVAETTAETAPTATESCEPTDSNVDLGICEVPESEEADTKTEENSQETKASEKPSEEIVANDAYISFFFDNVIKGQQERAIAATTQLLKDYGLDNPQATVEIVLKNGQTHKLLLGDRDFTGSFIYAQLDPEITVSAEQQVFLVSTNFENAIDRPIEEWKQPPESEPETSQTPAPESTEAQNEAEGETDNNPQNNIQDNPEGETPADSTQPEANPGENSAETTEQIPPTQNEGTESESLETENQPNSDSP</sequence>
<reference evidence="4 5" key="1">
    <citation type="submission" date="2020-04" db="EMBL/GenBank/DDBJ databases">
        <authorList>
            <person name="Basu S."/>
            <person name="Maruthanayagam V."/>
            <person name="Chakraborty S."/>
            <person name="Pramanik A."/>
            <person name="Mukherjee J."/>
            <person name="Brink B."/>
        </authorList>
    </citation>
    <scope>NUCLEOTIDE SEQUENCE [LARGE SCALE GENOMIC DNA]</scope>
    <source>
        <strain evidence="4 5">AP17</strain>
    </source>
</reference>
<dbReference type="InterPro" id="IPR025641">
    <property type="entry name" value="DUF4340"/>
</dbReference>
<organism evidence="4 5">
    <name type="scientific">Oxynema aestuarii AP17</name>
    <dbReference type="NCBI Taxonomy" id="2064643"/>
    <lineage>
        <taxon>Bacteria</taxon>
        <taxon>Bacillati</taxon>
        <taxon>Cyanobacteriota</taxon>
        <taxon>Cyanophyceae</taxon>
        <taxon>Oscillatoriophycideae</taxon>
        <taxon>Oscillatoriales</taxon>
        <taxon>Oscillatoriaceae</taxon>
        <taxon>Oxynema</taxon>
        <taxon>Oxynema aestuarii</taxon>
    </lineage>
</organism>